<evidence type="ECO:0000313" key="11">
    <source>
        <dbReference type="EMBL" id="NKX53001.1"/>
    </source>
</evidence>
<keyword evidence="4 10" id="KW-0808">Transferase</keyword>
<dbReference type="PANTHER" id="PTHR43442:SF3">
    <property type="entry name" value="GLUCONOKINASE-RELATED"/>
    <property type="match status" value="1"/>
</dbReference>
<dbReference type="InterPro" id="IPR006001">
    <property type="entry name" value="Therm_gnt_kin"/>
</dbReference>
<evidence type="ECO:0000256" key="8">
    <source>
        <dbReference type="ARBA" id="ARBA00023064"/>
    </source>
</evidence>
<dbReference type="RefSeq" id="WP_168484360.1">
    <property type="nucleotide sequence ID" value="NZ_JAAZSQ010000001.1"/>
</dbReference>
<dbReference type="EMBL" id="JAAZSQ010000001">
    <property type="protein sequence ID" value="NKX53001.1"/>
    <property type="molecule type" value="Genomic_DNA"/>
</dbReference>
<comment type="similarity">
    <text evidence="2 10">Belongs to the gluconokinase GntK/GntV family.</text>
</comment>
<dbReference type="SUPFAM" id="SSF52540">
    <property type="entry name" value="P-loop containing nucleoside triphosphate hydrolases"/>
    <property type="match status" value="1"/>
</dbReference>
<dbReference type="Pfam" id="PF01202">
    <property type="entry name" value="SKI"/>
    <property type="match status" value="1"/>
</dbReference>
<reference evidence="11 12" key="1">
    <citation type="submission" date="2020-04" db="EMBL/GenBank/DDBJ databases">
        <title>Arthrobacter sp. nov.</title>
        <authorList>
            <person name="Liu S."/>
        </authorList>
    </citation>
    <scope>NUCLEOTIDE SEQUENCE [LARGE SCALE GENOMIC DNA]</scope>
    <source>
        <strain evidence="11 12">E918</strain>
    </source>
</reference>
<dbReference type="PANTHER" id="PTHR43442">
    <property type="entry name" value="GLUCONOKINASE-RELATED"/>
    <property type="match status" value="1"/>
</dbReference>
<proteinExistence type="inferred from homology"/>
<keyword evidence="8" id="KW-0311">Gluconate utilization</keyword>
<name>A0A7X6HBT8_9MICC</name>
<evidence type="ECO:0000256" key="4">
    <source>
        <dbReference type="ARBA" id="ARBA00022679"/>
    </source>
</evidence>
<dbReference type="GO" id="GO:0005737">
    <property type="term" value="C:cytoplasm"/>
    <property type="evidence" value="ECO:0007669"/>
    <property type="project" value="TreeGrafter"/>
</dbReference>
<comment type="catalytic activity">
    <reaction evidence="9 10">
        <text>D-gluconate + ATP = 6-phospho-D-gluconate + ADP + H(+)</text>
        <dbReference type="Rhea" id="RHEA:19433"/>
        <dbReference type="ChEBI" id="CHEBI:15378"/>
        <dbReference type="ChEBI" id="CHEBI:18391"/>
        <dbReference type="ChEBI" id="CHEBI:30616"/>
        <dbReference type="ChEBI" id="CHEBI:58759"/>
        <dbReference type="ChEBI" id="CHEBI:456216"/>
        <dbReference type="EC" id="2.7.1.12"/>
    </reaction>
</comment>
<dbReference type="InterPro" id="IPR031322">
    <property type="entry name" value="Shikimate/glucono_kinase"/>
</dbReference>
<dbReference type="InterPro" id="IPR027417">
    <property type="entry name" value="P-loop_NTPase"/>
</dbReference>
<dbReference type="GO" id="GO:0046316">
    <property type="term" value="F:gluconokinase activity"/>
    <property type="evidence" value="ECO:0007669"/>
    <property type="project" value="UniProtKB-EC"/>
</dbReference>
<dbReference type="Gene3D" id="3.40.50.300">
    <property type="entry name" value="P-loop containing nucleotide triphosphate hydrolases"/>
    <property type="match status" value="1"/>
</dbReference>
<dbReference type="EC" id="2.7.1.12" evidence="3 10"/>
<evidence type="ECO:0000256" key="7">
    <source>
        <dbReference type="ARBA" id="ARBA00022840"/>
    </source>
</evidence>
<evidence type="ECO:0000256" key="3">
    <source>
        <dbReference type="ARBA" id="ARBA00012054"/>
    </source>
</evidence>
<comment type="caution">
    <text evidence="11">The sequence shown here is derived from an EMBL/GenBank/DDBJ whole genome shotgun (WGS) entry which is preliminary data.</text>
</comment>
<keyword evidence="7 10" id="KW-0067">ATP-binding</keyword>
<organism evidence="11 12">
    <name type="scientific">Arthrobacter mobilis</name>
    <dbReference type="NCBI Taxonomy" id="2724944"/>
    <lineage>
        <taxon>Bacteria</taxon>
        <taxon>Bacillati</taxon>
        <taxon>Actinomycetota</taxon>
        <taxon>Actinomycetes</taxon>
        <taxon>Micrococcales</taxon>
        <taxon>Micrococcaceae</taxon>
        <taxon>Arthrobacter</taxon>
    </lineage>
</organism>
<dbReference type="FunFam" id="3.40.50.300:FF:000522">
    <property type="entry name" value="Gluconokinase"/>
    <property type="match status" value="1"/>
</dbReference>
<dbReference type="Proteomes" id="UP000544090">
    <property type="component" value="Unassembled WGS sequence"/>
</dbReference>
<dbReference type="GO" id="GO:0019521">
    <property type="term" value="P:D-gluconate metabolic process"/>
    <property type="evidence" value="ECO:0007669"/>
    <property type="project" value="UniProtKB-KW"/>
</dbReference>
<accession>A0A7X6HBT8</accession>
<evidence type="ECO:0000256" key="2">
    <source>
        <dbReference type="ARBA" id="ARBA00008420"/>
    </source>
</evidence>
<evidence type="ECO:0000256" key="9">
    <source>
        <dbReference type="ARBA" id="ARBA00048090"/>
    </source>
</evidence>
<keyword evidence="12" id="KW-1185">Reference proteome</keyword>
<evidence type="ECO:0000256" key="6">
    <source>
        <dbReference type="ARBA" id="ARBA00022777"/>
    </source>
</evidence>
<dbReference type="CDD" id="cd02021">
    <property type="entry name" value="GntK"/>
    <property type="match status" value="1"/>
</dbReference>
<evidence type="ECO:0000313" key="12">
    <source>
        <dbReference type="Proteomes" id="UP000544090"/>
    </source>
</evidence>
<comment type="pathway">
    <text evidence="1">Carbohydrate acid metabolism.</text>
</comment>
<evidence type="ECO:0000256" key="1">
    <source>
        <dbReference type="ARBA" id="ARBA00004761"/>
    </source>
</evidence>
<evidence type="ECO:0000256" key="10">
    <source>
        <dbReference type="RuleBase" id="RU363066"/>
    </source>
</evidence>
<protein>
    <recommendedName>
        <fullName evidence="3 10">Gluconokinase</fullName>
        <ecNumber evidence="3 10">2.7.1.12</ecNumber>
    </recommendedName>
</protein>
<sequence>MSPARPEHPEHSEEPARQARVLVLMGVTGCGKSTVAEQLAGELGWKFEEGDALHPPENLAKMQSGHPLTDEDRWPWLEKIADWIEAQLDTGQNGIVTCSALKRAYRDRLNRRGSGVVFIYLHGSPETIAARLAARRGHFMPPALLASQFETLEEPQPDEPHLTVDIRQTPQQLVRDIVDTLSLNV</sequence>
<dbReference type="AlphaFoldDB" id="A0A7X6HBT8"/>
<evidence type="ECO:0000256" key="5">
    <source>
        <dbReference type="ARBA" id="ARBA00022741"/>
    </source>
</evidence>
<keyword evidence="6 10" id="KW-0418">Kinase</keyword>
<gene>
    <name evidence="11" type="ORF">HGG74_00325</name>
</gene>
<keyword evidence="5 10" id="KW-0547">Nucleotide-binding</keyword>
<dbReference type="NCBIfam" id="TIGR01313">
    <property type="entry name" value="therm_gnt_kin"/>
    <property type="match status" value="1"/>
</dbReference>
<dbReference type="GO" id="GO:0005524">
    <property type="term" value="F:ATP binding"/>
    <property type="evidence" value="ECO:0007669"/>
    <property type="project" value="UniProtKB-KW"/>
</dbReference>